<keyword evidence="5" id="KW-1185">Reference proteome</keyword>
<gene>
    <name evidence="4" type="ORF">ACFOX0_21655</name>
</gene>
<evidence type="ECO:0000313" key="5">
    <source>
        <dbReference type="Proteomes" id="UP001595868"/>
    </source>
</evidence>
<dbReference type="CDD" id="cd04179">
    <property type="entry name" value="DPM_DPG-synthase_like"/>
    <property type="match status" value="1"/>
</dbReference>
<feature type="region of interest" description="Disordered" evidence="2">
    <location>
        <begin position="241"/>
        <end position="272"/>
    </location>
</feature>
<evidence type="ECO:0000259" key="3">
    <source>
        <dbReference type="Pfam" id="PF00535"/>
    </source>
</evidence>
<evidence type="ECO:0000256" key="2">
    <source>
        <dbReference type="SAM" id="MobiDB-lite"/>
    </source>
</evidence>
<proteinExistence type="inferred from homology"/>
<dbReference type="PANTHER" id="PTHR48090:SF7">
    <property type="entry name" value="RFBJ PROTEIN"/>
    <property type="match status" value="1"/>
</dbReference>
<dbReference type="Gene3D" id="3.90.550.10">
    <property type="entry name" value="Spore Coat Polysaccharide Biosynthesis Protein SpsA, Chain A"/>
    <property type="match status" value="1"/>
</dbReference>
<comment type="similarity">
    <text evidence="1">Belongs to the glycosyltransferase 2 family.</text>
</comment>
<name>A0ABV8KR45_9ACTN</name>
<sequence>MRPQVSVVIPVCDEGAAIVGCLDRILRDVTLPAEILVVYDRPQDTTVPYADQVAARDARVRTVLNTHGPGPAQAIRFGIDAAVAPVVAVTMADGSDDTRQIDDLTRLVERGVVVAAASRYMPGGQQVGGPRLKRMLSRCAGRSLYRLAGAGTRDATNNFKAYSAEFVRAVGIEARTGFEIGLELTAKATRLRLPVAELPTIWLDRRLGESRFDLGRFLPGYLRWYLFAFGRPLTAEALATRRRRRADTGPVSGPRSPAPAEDAELLGHTSSR</sequence>
<dbReference type="SUPFAM" id="SSF53448">
    <property type="entry name" value="Nucleotide-diphospho-sugar transferases"/>
    <property type="match status" value="1"/>
</dbReference>
<dbReference type="Proteomes" id="UP001595868">
    <property type="component" value="Unassembled WGS sequence"/>
</dbReference>
<protein>
    <submittedName>
        <fullName evidence="4">Glycosyltransferase family 2 protein</fullName>
    </submittedName>
</protein>
<dbReference type="RefSeq" id="WP_377548916.1">
    <property type="nucleotide sequence ID" value="NZ_JBHSBN010000016.1"/>
</dbReference>
<reference evidence="5" key="1">
    <citation type="journal article" date="2019" name="Int. J. Syst. Evol. Microbiol.">
        <title>The Global Catalogue of Microorganisms (GCM) 10K type strain sequencing project: providing services to taxonomists for standard genome sequencing and annotation.</title>
        <authorList>
            <consortium name="The Broad Institute Genomics Platform"/>
            <consortium name="The Broad Institute Genome Sequencing Center for Infectious Disease"/>
            <person name="Wu L."/>
            <person name="Ma J."/>
        </authorList>
    </citation>
    <scope>NUCLEOTIDE SEQUENCE [LARGE SCALE GENOMIC DNA]</scope>
    <source>
        <strain evidence="5">2902at01</strain>
    </source>
</reference>
<dbReference type="InterPro" id="IPR050256">
    <property type="entry name" value="Glycosyltransferase_2"/>
</dbReference>
<organism evidence="4 5">
    <name type="scientific">Micromonospora zhanjiangensis</name>
    <dbReference type="NCBI Taxonomy" id="1522057"/>
    <lineage>
        <taxon>Bacteria</taxon>
        <taxon>Bacillati</taxon>
        <taxon>Actinomycetota</taxon>
        <taxon>Actinomycetes</taxon>
        <taxon>Micromonosporales</taxon>
        <taxon>Micromonosporaceae</taxon>
        <taxon>Micromonospora</taxon>
    </lineage>
</organism>
<dbReference type="InterPro" id="IPR001173">
    <property type="entry name" value="Glyco_trans_2-like"/>
</dbReference>
<evidence type="ECO:0000313" key="4">
    <source>
        <dbReference type="EMBL" id="MFC4108528.1"/>
    </source>
</evidence>
<evidence type="ECO:0000256" key="1">
    <source>
        <dbReference type="ARBA" id="ARBA00006739"/>
    </source>
</evidence>
<dbReference type="EMBL" id="JBHSBN010000016">
    <property type="protein sequence ID" value="MFC4108528.1"/>
    <property type="molecule type" value="Genomic_DNA"/>
</dbReference>
<feature type="domain" description="Glycosyltransferase 2-like" evidence="3">
    <location>
        <begin position="6"/>
        <end position="168"/>
    </location>
</feature>
<comment type="caution">
    <text evidence="4">The sequence shown here is derived from an EMBL/GenBank/DDBJ whole genome shotgun (WGS) entry which is preliminary data.</text>
</comment>
<dbReference type="InterPro" id="IPR029044">
    <property type="entry name" value="Nucleotide-diphossugar_trans"/>
</dbReference>
<dbReference type="PANTHER" id="PTHR48090">
    <property type="entry name" value="UNDECAPRENYL-PHOSPHATE 4-DEOXY-4-FORMAMIDO-L-ARABINOSE TRANSFERASE-RELATED"/>
    <property type="match status" value="1"/>
</dbReference>
<dbReference type="Pfam" id="PF00535">
    <property type="entry name" value="Glycos_transf_2"/>
    <property type="match status" value="1"/>
</dbReference>
<accession>A0ABV8KR45</accession>